<organism evidence="1 2">
    <name type="scientific">Rhododendron molle</name>
    <name type="common">Chinese azalea</name>
    <name type="synonym">Azalea mollis</name>
    <dbReference type="NCBI Taxonomy" id="49168"/>
    <lineage>
        <taxon>Eukaryota</taxon>
        <taxon>Viridiplantae</taxon>
        <taxon>Streptophyta</taxon>
        <taxon>Embryophyta</taxon>
        <taxon>Tracheophyta</taxon>
        <taxon>Spermatophyta</taxon>
        <taxon>Magnoliopsida</taxon>
        <taxon>eudicotyledons</taxon>
        <taxon>Gunneridae</taxon>
        <taxon>Pentapetalae</taxon>
        <taxon>asterids</taxon>
        <taxon>Ericales</taxon>
        <taxon>Ericaceae</taxon>
        <taxon>Ericoideae</taxon>
        <taxon>Rhodoreae</taxon>
        <taxon>Rhododendron</taxon>
    </lineage>
</organism>
<keyword evidence="2" id="KW-1185">Reference proteome</keyword>
<dbReference type="Proteomes" id="UP001062846">
    <property type="component" value="Chromosome 4"/>
</dbReference>
<comment type="caution">
    <text evidence="1">The sequence shown here is derived from an EMBL/GenBank/DDBJ whole genome shotgun (WGS) entry which is preliminary data.</text>
</comment>
<protein>
    <submittedName>
        <fullName evidence="1">Uncharacterized protein</fullName>
    </submittedName>
</protein>
<dbReference type="EMBL" id="CM046391">
    <property type="protein sequence ID" value="KAI8558656.1"/>
    <property type="molecule type" value="Genomic_DNA"/>
</dbReference>
<sequence>MESQVARRRMSTIGGHFASAADDISGAATQIFPLNCTSSLNSIIQRRDNIMHFARQGSSSQACFMRQASTDQVSSAQSGVPLKSTSSTTEGSSNAFEAPLFSRLTSMQPNFPNASVIQAVVQDSELPRTEPPKFARPRRSLCGPHQSPSGKKIHPFGSSGFEWSPRMDVAESRRSYVLLVELPGVSIQDIRVEASDQSLTVMGKNSDQRGRAVHSKDSASRFHKREISHGRYQVVWPLPSNANKDDISAEFVRSKASSTRFASRRSKASSTSFTPRRSKASSTSLTSRRSMPLPQSLPPREARPPPQDSPPRGARPPPQVPPPGGVCLLHKVHLQEEHVSSTTFTSTRSKTSFTTLTPGRSTPSFKILTSRRSKPSSQTSPSSEQDLLQELSTHGGVRSSPDTSPLT</sequence>
<proteinExistence type="predicted"/>
<reference evidence="1" key="1">
    <citation type="submission" date="2022-02" db="EMBL/GenBank/DDBJ databases">
        <title>Plant Genome Project.</title>
        <authorList>
            <person name="Zhang R.-G."/>
        </authorList>
    </citation>
    <scope>NUCLEOTIDE SEQUENCE</scope>
    <source>
        <strain evidence="1">AT1</strain>
    </source>
</reference>
<gene>
    <name evidence="1" type="ORF">RHMOL_Rhmol04G0113600</name>
</gene>
<name>A0ACC0NZF4_RHOML</name>
<evidence type="ECO:0000313" key="1">
    <source>
        <dbReference type="EMBL" id="KAI8558656.1"/>
    </source>
</evidence>
<evidence type="ECO:0000313" key="2">
    <source>
        <dbReference type="Proteomes" id="UP001062846"/>
    </source>
</evidence>
<accession>A0ACC0NZF4</accession>